<dbReference type="EMBL" id="KC662249">
    <property type="protein sequence ID" value="AGM15706.1"/>
    <property type="molecule type" value="Genomic_DNA"/>
</dbReference>
<accession>A0AC59EXM1</accession>
<evidence type="ECO:0000313" key="2">
    <source>
        <dbReference type="Proteomes" id="UP000204225"/>
    </source>
</evidence>
<reference evidence="1 2" key="1">
    <citation type="journal article" date="2013" name="Proc. Natl. Acad. Sci. U.S.A.">
        <title>Genome of Phaeocystis globosa virus PgV-16T highlights the common ancestry of the largest known DNA viruses infecting eukaryotes.</title>
        <authorList>
            <person name="Santini S."/>
            <person name="Jeudy S."/>
            <person name="Bartoli J."/>
            <person name="Poirot O."/>
            <person name="Lescot M."/>
            <person name="Abergel C."/>
            <person name="Barbe V."/>
            <person name="Wommack K.E."/>
            <person name="Noordeloos A.A."/>
            <person name="Brussaard C.P."/>
            <person name="Claverie J.M."/>
        </authorList>
    </citation>
    <scope>NUCLEOTIDE SEQUENCE [LARGE SCALE GENOMIC DNA]</scope>
    <source>
        <strain evidence="1 2">16T</strain>
    </source>
</reference>
<keyword evidence="2" id="KW-1185">Reference proteome</keyword>
<name>A0AC59EXM1_9VIRU</name>
<gene>
    <name evidence="1" type="ORF">PGCG_00402</name>
</gene>
<protein>
    <submittedName>
        <fullName evidence="1">Uncharacterized protein</fullName>
    </submittedName>
</protein>
<sequence>MVLFFFGMKKIDINVKIIIITYTIKNITRLQPYMKMYYPLAAVLPDDMVYYISQIIIKDKAADIIRKKFMFNRYISDSVSNIMYFAICNDRTAPITKDIIDSFKAIIDNDIPKKYTKQFWEHILNYMSRKLFDYYNGLLFSSNDNNNNDNYKNLKIIMKLWLNLCKKFNINLQCCEYSNVRSVGVKSDTTSVKNSRYMLKLNLYNKHLYPPTVVAANGELSDYYDNMVYIYQFSSQFTNK</sequence>
<organism evidence="1 2">
    <name type="scientific">Phaeocystis globosa virus PgV-16T</name>
    <dbReference type="NCBI Taxonomy" id="3071227"/>
    <lineage>
        <taxon>Viruses</taxon>
        <taxon>Varidnaviria</taxon>
        <taxon>Bamfordvirae</taxon>
        <taxon>Nucleocytoviricota</taxon>
        <taxon>Megaviricetes</taxon>
        <taxon>Imitervirales</taxon>
        <taxon>Mesomimiviridae</taxon>
        <taxon>Tethysvirus</taxon>
        <taxon>Tethysvirus hollandense</taxon>
    </lineage>
</organism>
<dbReference type="Proteomes" id="UP000204225">
    <property type="component" value="Segment"/>
</dbReference>
<evidence type="ECO:0000313" key="1">
    <source>
        <dbReference type="EMBL" id="AGM15706.1"/>
    </source>
</evidence>
<proteinExistence type="predicted"/>